<dbReference type="PANTHER" id="PTHR22803">
    <property type="entry name" value="MANNOSE, PHOSPHOLIPASE, LECTIN RECEPTOR RELATED"/>
    <property type="match status" value="1"/>
</dbReference>
<dbReference type="InterPro" id="IPR001304">
    <property type="entry name" value="C-type_lectin-like"/>
</dbReference>
<feature type="signal peptide" evidence="1">
    <location>
        <begin position="1"/>
        <end position="22"/>
    </location>
</feature>
<dbReference type="InterPro" id="IPR050111">
    <property type="entry name" value="C-type_lectin/snaclec_domain"/>
</dbReference>
<dbReference type="PROSITE" id="PS50041">
    <property type="entry name" value="C_TYPE_LECTIN_2"/>
    <property type="match status" value="1"/>
</dbReference>
<sequence length="167" mass="19304">MSHSVFRIIAAVLASWASLTSAQDLYCTSPSKFYVSRVIHNWIGAAEYCHLLGMRMAVIDTEAKQNEIVRLIEHSLIFNVTRTDLWIGASDLAQEGTFVWLETGMEISKGYTNWGRTQPDNQGSTEHCLHMWYEPAKNLTWHWNDWHCERKLVVVCENVQEAAWHHK</sequence>
<evidence type="ECO:0000259" key="2">
    <source>
        <dbReference type="PROSITE" id="PS50041"/>
    </source>
</evidence>
<dbReference type="CDD" id="cd00037">
    <property type="entry name" value="CLECT"/>
    <property type="match status" value="1"/>
</dbReference>
<dbReference type="InterPro" id="IPR016186">
    <property type="entry name" value="C-type_lectin-like/link_sf"/>
</dbReference>
<evidence type="ECO:0000313" key="3">
    <source>
        <dbReference type="EnsemblMetazoa" id="AALFPA23_009590.P13245"/>
    </source>
</evidence>
<protein>
    <recommendedName>
        <fullName evidence="2">C-type lectin domain-containing protein</fullName>
    </recommendedName>
</protein>
<dbReference type="RefSeq" id="XP_029716165.2">
    <property type="nucleotide sequence ID" value="XM_029860305.2"/>
</dbReference>
<dbReference type="InterPro" id="IPR016187">
    <property type="entry name" value="CTDL_fold"/>
</dbReference>
<name>A0ABM1YJ18_AEDAL</name>
<evidence type="ECO:0000256" key="1">
    <source>
        <dbReference type="SAM" id="SignalP"/>
    </source>
</evidence>
<keyword evidence="4" id="KW-1185">Reference proteome</keyword>
<feature type="domain" description="C-type lectin" evidence="2">
    <location>
        <begin position="33"/>
        <end position="157"/>
    </location>
</feature>
<dbReference type="EnsemblMetazoa" id="AALFPA23_009590.R13245">
    <property type="protein sequence ID" value="AALFPA23_009590.P13245"/>
    <property type="gene ID" value="AALFPA23_009590"/>
</dbReference>
<proteinExistence type="predicted"/>
<dbReference type="Pfam" id="PF00059">
    <property type="entry name" value="Lectin_C"/>
    <property type="match status" value="1"/>
</dbReference>
<organism evidence="3 4">
    <name type="scientific">Aedes albopictus</name>
    <name type="common">Asian tiger mosquito</name>
    <name type="synonym">Stegomyia albopicta</name>
    <dbReference type="NCBI Taxonomy" id="7160"/>
    <lineage>
        <taxon>Eukaryota</taxon>
        <taxon>Metazoa</taxon>
        <taxon>Ecdysozoa</taxon>
        <taxon>Arthropoda</taxon>
        <taxon>Hexapoda</taxon>
        <taxon>Insecta</taxon>
        <taxon>Pterygota</taxon>
        <taxon>Neoptera</taxon>
        <taxon>Endopterygota</taxon>
        <taxon>Diptera</taxon>
        <taxon>Nematocera</taxon>
        <taxon>Culicoidea</taxon>
        <taxon>Culicidae</taxon>
        <taxon>Culicinae</taxon>
        <taxon>Aedini</taxon>
        <taxon>Aedes</taxon>
        <taxon>Stegomyia</taxon>
    </lineage>
</organism>
<reference evidence="3" key="2">
    <citation type="submission" date="2025-05" db="UniProtKB">
        <authorList>
            <consortium name="EnsemblMetazoa"/>
        </authorList>
    </citation>
    <scope>IDENTIFICATION</scope>
    <source>
        <strain evidence="3">Foshan</strain>
    </source>
</reference>
<keyword evidence="1" id="KW-0732">Signal</keyword>
<accession>A0ABM1YJ18</accession>
<feature type="chain" id="PRO_5045868336" description="C-type lectin domain-containing protein" evidence="1">
    <location>
        <begin position="23"/>
        <end position="167"/>
    </location>
</feature>
<reference evidence="4" key="1">
    <citation type="journal article" date="2015" name="Proc. Natl. Acad. Sci. U.S.A.">
        <title>Genome sequence of the Asian Tiger mosquito, Aedes albopictus, reveals insights into its biology, genetics, and evolution.</title>
        <authorList>
            <person name="Chen X.G."/>
            <person name="Jiang X."/>
            <person name="Gu J."/>
            <person name="Xu M."/>
            <person name="Wu Y."/>
            <person name="Deng Y."/>
            <person name="Zhang C."/>
            <person name="Bonizzoni M."/>
            <person name="Dermauw W."/>
            <person name="Vontas J."/>
            <person name="Armbruster P."/>
            <person name="Huang X."/>
            <person name="Yang Y."/>
            <person name="Zhang H."/>
            <person name="He W."/>
            <person name="Peng H."/>
            <person name="Liu Y."/>
            <person name="Wu K."/>
            <person name="Chen J."/>
            <person name="Lirakis M."/>
            <person name="Topalis P."/>
            <person name="Van Leeuwen T."/>
            <person name="Hall A.B."/>
            <person name="Jiang X."/>
            <person name="Thorpe C."/>
            <person name="Mueller R.L."/>
            <person name="Sun C."/>
            <person name="Waterhouse R.M."/>
            <person name="Yan G."/>
            <person name="Tu Z.J."/>
            <person name="Fang X."/>
            <person name="James A.A."/>
        </authorList>
    </citation>
    <scope>NUCLEOTIDE SEQUENCE [LARGE SCALE GENOMIC DNA]</scope>
    <source>
        <strain evidence="4">Foshan</strain>
    </source>
</reference>
<dbReference type="SUPFAM" id="SSF56436">
    <property type="entry name" value="C-type lectin-like"/>
    <property type="match status" value="1"/>
</dbReference>
<dbReference type="SMART" id="SM00034">
    <property type="entry name" value="CLECT"/>
    <property type="match status" value="1"/>
</dbReference>
<dbReference type="Proteomes" id="UP000069940">
    <property type="component" value="Unassembled WGS sequence"/>
</dbReference>
<evidence type="ECO:0000313" key="4">
    <source>
        <dbReference type="Proteomes" id="UP000069940"/>
    </source>
</evidence>
<dbReference type="GeneID" id="115259586"/>
<dbReference type="Gene3D" id="3.10.100.10">
    <property type="entry name" value="Mannose-Binding Protein A, subunit A"/>
    <property type="match status" value="1"/>
</dbReference>